<protein>
    <recommendedName>
        <fullName evidence="3">Lipocalin-like domain-containing protein</fullName>
    </recommendedName>
</protein>
<proteinExistence type="predicted"/>
<sequence length="164" mass="18846">MKKLLIIPTLLFLLTSCDKDNENEMTTLNQKAEIKMQMQGEWSNNYKSVHFYNMAGEIAHKDIDSLYLDVRHTFAGDNMHISHPTSGGKESFTYVVPDSSTTNYVVLFKNNMRGDTYEITTMNDTAMVWQTTVDWAGYRDVNANGDSITVTSRKGVYTYRFKRL</sequence>
<keyword evidence="2" id="KW-1185">Reference proteome</keyword>
<accession>A0ABS7CV66</accession>
<evidence type="ECO:0000313" key="2">
    <source>
        <dbReference type="Proteomes" id="UP000813018"/>
    </source>
</evidence>
<gene>
    <name evidence="1" type="ORF">K0O23_10930</name>
</gene>
<dbReference type="Proteomes" id="UP000813018">
    <property type="component" value="Unassembled WGS sequence"/>
</dbReference>
<dbReference type="EMBL" id="JAHYXK010000007">
    <property type="protein sequence ID" value="MBW7467581.1"/>
    <property type="molecule type" value="Genomic_DNA"/>
</dbReference>
<dbReference type="RefSeq" id="WP_219877449.1">
    <property type="nucleotide sequence ID" value="NZ_JAHYXK010000007.1"/>
</dbReference>
<evidence type="ECO:0000313" key="1">
    <source>
        <dbReference type="EMBL" id="MBW7467581.1"/>
    </source>
</evidence>
<reference evidence="1 2" key="1">
    <citation type="journal article" date="2016" name="Int. J. Syst. Evol. Microbiol.">
        <title>Pontibacter aydingkolensis sp. nov., isolated from soil of a salt lake.</title>
        <authorList>
            <person name="Osman G."/>
            <person name="Zhang T."/>
            <person name="Lou K."/>
            <person name="Gao Y."/>
            <person name="Chang W."/>
            <person name="Lin Q."/>
            <person name="Yang H.M."/>
            <person name="Huo X.D."/>
            <person name="Wang N."/>
        </authorList>
    </citation>
    <scope>NUCLEOTIDE SEQUENCE [LARGE SCALE GENOMIC DNA]</scope>
    <source>
        <strain evidence="1 2">KACC 19255</strain>
    </source>
</reference>
<comment type="caution">
    <text evidence="1">The sequence shown here is derived from an EMBL/GenBank/DDBJ whole genome shotgun (WGS) entry which is preliminary data.</text>
</comment>
<evidence type="ECO:0008006" key="3">
    <source>
        <dbReference type="Google" id="ProtNLM"/>
    </source>
</evidence>
<name>A0ABS7CV66_9BACT</name>
<dbReference type="PROSITE" id="PS51257">
    <property type="entry name" value="PROKAR_LIPOPROTEIN"/>
    <property type="match status" value="1"/>
</dbReference>
<organism evidence="1 2">
    <name type="scientific">Pontibacter aydingkolensis</name>
    <dbReference type="NCBI Taxonomy" id="1911536"/>
    <lineage>
        <taxon>Bacteria</taxon>
        <taxon>Pseudomonadati</taxon>
        <taxon>Bacteroidota</taxon>
        <taxon>Cytophagia</taxon>
        <taxon>Cytophagales</taxon>
        <taxon>Hymenobacteraceae</taxon>
        <taxon>Pontibacter</taxon>
    </lineage>
</organism>